<organism evidence="2 3">
    <name type="scientific">Marinactinospora thermotolerans DSM 45154</name>
    <dbReference type="NCBI Taxonomy" id="1122192"/>
    <lineage>
        <taxon>Bacteria</taxon>
        <taxon>Bacillati</taxon>
        <taxon>Actinomycetota</taxon>
        <taxon>Actinomycetes</taxon>
        <taxon>Streptosporangiales</taxon>
        <taxon>Nocardiopsidaceae</taxon>
        <taxon>Marinactinospora</taxon>
    </lineage>
</organism>
<dbReference type="InterPro" id="IPR027275">
    <property type="entry name" value="PRC-brl_dom"/>
</dbReference>
<evidence type="ECO:0000313" key="2">
    <source>
        <dbReference type="EMBL" id="SJZ38663.1"/>
    </source>
</evidence>
<evidence type="ECO:0000259" key="1">
    <source>
        <dbReference type="Pfam" id="PF05239"/>
    </source>
</evidence>
<keyword evidence="3" id="KW-1185">Reference proteome</keyword>
<protein>
    <submittedName>
        <fullName evidence="2">Sporulation protein YlmC, PRC-barrel domain family</fullName>
    </submittedName>
</protein>
<gene>
    <name evidence="2" type="ORF">SAMN02745673_00227</name>
</gene>
<reference evidence="2 3" key="1">
    <citation type="submission" date="2017-02" db="EMBL/GenBank/DDBJ databases">
        <authorList>
            <person name="Peterson S.W."/>
        </authorList>
    </citation>
    <scope>NUCLEOTIDE SEQUENCE [LARGE SCALE GENOMIC DNA]</scope>
    <source>
        <strain evidence="2 3">DSM 45154</strain>
    </source>
</reference>
<dbReference type="Proteomes" id="UP000190637">
    <property type="component" value="Unassembled WGS sequence"/>
</dbReference>
<dbReference type="InterPro" id="IPR011033">
    <property type="entry name" value="PRC_barrel-like_sf"/>
</dbReference>
<accession>A0A1T4K8L6</accession>
<evidence type="ECO:0000313" key="3">
    <source>
        <dbReference type="Proteomes" id="UP000190637"/>
    </source>
</evidence>
<dbReference type="EMBL" id="FUWS01000001">
    <property type="protein sequence ID" value="SJZ38663.1"/>
    <property type="molecule type" value="Genomic_DNA"/>
</dbReference>
<dbReference type="Gene3D" id="2.30.30.240">
    <property type="entry name" value="PRC-barrel domain"/>
    <property type="match status" value="1"/>
</dbReference>
<feature type="domain" description="PRC-barrel" evidence="1">
    <location>
        <begin position="3"/>
        <end position="93"/>
    </location>
</feature>
<dbReference type="AlphaFoldDB" id="A0A1T4K8L6"/>
<sequence length="111" mass="12108">MPTVTASSLLGREVVDRSGERVGAVHDIVVRRRDDGGYEMAGFVVGRSALAGRFGYGATLAPPTPLHGLLAWLRRHERYLPWEDVADIGEEVIRASVASADLTPAWRAEPR</sequence>
<dbReference type="STRING" id="1122192.SAMN02745673_00227"/>
<dbReference type="OrthoDB" id="3430164at2"/>
<dbReference type="RefSeq" id="WP_078759666.1">
    <property type="nucleotide sequence ID" value="NZ_FUWS01000001.1"/>
</dbReference>
<dbReference type="SUPFAM" id="SSF50346">
    <property type="entry name" value="PRC-barrel domain"/>
    <property type="match status" value="1"/>
</dbReference>
<proteinExistence type="predicted"/>
<dbReference type="Pfam" id="PF05239">
    <property type="entry name" value="PRC"/>
    <property type="match status" value="1"/>
</dbReference>
<name>A0A1T4K8L6_9ACTN</name>